<accession>A4J1J2</accession>
<feature type="transmembrane region" description="Helical" evidence="1">
    <location>
        <begin position="42"/>
        <end position="64"/>
    </location>
</feature>
<protein>
    <submittedName>
        <fullName evidence="2">Uncharacterized protein</fullName>
    </submittedName>
</protein>
<feature type="transmembrane region" description="Helical" evidence="1">
    <location>
        <begin position="111"/>
        <end position="130"/>
    </location>
</feature>
<evidence type="ECO:0000313" key="2">
    <source>
        <dbReference type="EMBL" id="ABO48945.1"/>
    </source>
</evidence>
<reference evidence="2 3" key="1">
    <citation type="submission" date="2007-03" db="EMBL/GenBank/DDBJ databases">
        <title>Complete sequence of Desulfotomaculum reducens MI-1.</title>
        <authorList>
            <consortium name="US DOE Joint Genome Institute"/>
            <person name="Copeland A."/>
            <person name="Lucas S."/>
            <person name="Lapidus A."/>
            <person name="Barry K."/>
            <person name="Detter J.C."/>
            <person name="Glavina del Rio T."/>
            <person name="Hammon N."/>
            <person name="Israni S."/>
            <person name="Dalin E."/>
            <person name="Tice H."/>
            <person name="Pitluck S."/>
            <person name="Sims D."/>
            <person name="Brettin T."/>
            <person name="Bruce D."/>
            <person name="Han C."/>
            <person name="Tapia R."/>
            <person name="Schmutz J."/>
            <person name="Larimer F."/>
            <person name="Land M."/>
            <person name="Hauser L."/>
            <person name="Kyrpides N."/>
            <person name="Kim E."/>
            <person name="Tebo B.M."/>
            <person name="Richardson P."/>
        </authorList>
    </citation>
    <scope>NUCLEOTIDE SEQUENCE [LARGE SCALE GENOMIC DNA]</scope>
    <source>
        <strain evidence="2 3">MI-1</strain>
    </source>
</reference>
<dbReference type="HOGENOM" id="CLU_1812699_0_0_9"/>
<proteinExistence type="predicted"/>
<dbReference type="EMBL" id="CP000612">
    <property type="protein sequence ID" value="ABO48945.1"/>
    <property type="molecule type" value="Genomic_DNA"/>
</dbReference>
<evidence type="ECO:0000256" key="1">
    <source>
        <dbReference type="SAM" id="Phobius"/>
    </source>
</evidence>
<dbReference type="KEGG" id="drm:Dred_0397"/>
<dbReference type="AlphaFoldDB" id="A4J1J2"/>
<keyword evidence="3" id="KW-1185">Reference proteome</keyword>
<keyword evidence="1" id="KW-0472">Membrane</keyword>
<dbReference type="Proteomes" id="UP000001556">
    <property type="component" value="Chromosome"/>
</dbReference>
<keyword evidence="1" id="KW-1133">Transmembrane helix</keyword>
<evidence type="ECO:0000313" key="3">
    <source>
        <dbReference type="Proteomes" id="UP000001556"/>
    </source>
</evidence>
<feature type="transmembrane region" description="Helical" evidence="1">
    <location>
        <begin position="76"/>
        <end position="99"/>
    </location>
</feature>
<feature type="transmembrane region" description="Helical" evidence="1">
    <location>
        <begin position="15"/>
        <end position="36"/>
    </location>
</feature>
<gene>
    <name evidence="2" type="ordered locus">Dred_0397</name>
</gene>
<sequence>MVLNISQTLLVNKKIIVHGTVFGIINTLGVYVIHSVRTDKSLLFLVFGMLLIILNSWFYMIYCYKHGHYLADKEKCILGILYIGILAVSNIISGNKLLFYQVALDITPFSVLMQLAVIPILSCMVTMLLCKQEYLIKEEDCQ</sequence>
<organism evidence="2 3">
    <name type="scientific">Desulforamulus reducens (strain ATCC BAA-1160 / DSM 100696 / MI-1)</name>
    <name type="common">Desulfotomaculum reducens</name>
    <dbReference type="NCBI Taxonomy" id="349161"/>
    <lineage>
        <taxon>Bacteria</taxon>
        <taxon>Bacillati</taxon>
        <taxon>Bacillota</taxon>
        <taxon>Clostridia</taxon>
        <taxon>Eubacteriales</taxon>
        <taxon>Peptococcaceae</taxon>
        <taxon>Desulforamulus</taxon>
    </lineage>
</organism>
<name>A4J1J2_DESRM</name>
<keyword evidence="1" id="KW-0812">Transmembrane</keyword>